<dbReference type="Gene3D" id="1.10.10.10">
    <property type="entry name" value="Winged helix-like DNA-binding domain superfamily/Winged helix DNA-binding domain"/>
    <property type="match status" value="2"/>
</dbReference>
<keyword evidence="4" id="KW-1185">Reference proteome</keyword>
<dbReference type="Proteomes" id="UP000446768">
    <property type="component" value="Unassembled WGS sequence"/>
</dbReference>
<sequence>MQAKAQHMIRLDKDRMLCDMQVNMSNSLARSAHGLSLSEKRIIAACIAKTDQLPSMEAVRERGAWLVRLSAADYAETFDVDLDTAYDQLQAAAKNLFKRYITAVRDTKNGPEIYHCVWVGAVRYHKGEGWIELSWWHEIVPHLFNLAGEFTQYKLTQATALRSMYSWRLFELLQSWKGTGCYQPSLDDFCKSMEVPESYRKNFKLIRTRVIEPAVQELVEKNNMPITWKTLNAGRKVVGLDFMFKPVEVLEEEPGESLRPMIAEDQAYRDKLEANGQQRIDAALNEVE</sequence>
<dbReference type="GO" id="GO:0003887">
    <property type="term" value="F:DNA-directed DNA polymerase activity"/>
    <property type="evidence" value="ECO:0007669"/>
    <property type="project" value="InterPro"/>
</dbReference>
<dbReference type="Pfam" id="PF01051">
    <property type="entry name" value="Rep3_N"/>
    <property type="match status" value="1"/>
</dbReference>
<protein>
    <submittedName>
        <fullName evidence="3">RepB family plasmid replication initiator protein</fullName>
    </submittedName>
</protein>
<dbReference type="SUPFAM" id="SSF46785">
    <property type="entry name" value="Winged helix' DNA-binding domain"/>
    <property type="match status" value="2"/>
</dbReference>
<evidence type="ECO:0000313" key="4">
    <source>
        <dbReference type="Proteomes" id="UP000446768"/>
    </source>
</evidence>
<dbReference type="InterPro" id="IPR000525">
    <property type="entry name" value="Initiator_Rep_WH1"/>
</dbReference>
<name>A0A7X2LX89_9BURK</name>
<feature type="domain" description="Initiator Rep protein WH1" evidence="2">
    <location>
        <begin position="22"/>
        <end position="173"/>
    </location>
</feature>
<comment type="caution">
    <text evidence="3">The sequence shown here is derived from an EMBL/GenBank/DDBJ whole genome shotgun (WGS) entry which is preliminary data.</text>
</comment>
<dbReference type="RefSeq" id="WP_154382694.1">
    <property type="nucleotide sequence ID" value="NZ_WKJJ01000048.1"/>
</dbReference>
<organism evidence="3 4">
    <name type="scientific">Pseudoduganella rivuli</name>
    <dbReference type="NCBI Taxonomy" id="2666085"/>
    <lineage>
        <taxon>Bacteria</taxon>
        <taxon>Pseudomonadati</taxon>
        <taxon>Pseudomonadota</taxon>
        <taxon>Betaproteobacteria</taxon>
        <taxon>Burkholderiales</taxon>
        <taxon>Oxalobacteraceae</taxon>
        <taxon>Telluria group</taxon>
        <taxon>Pseudoduganella</taxon>
    </lineage>
</organism>
<evidence type="ECO:0000256" key="1">
    <source>
        <dbReference type="ARBA" id="ARBA00038283"/>
    </source>
</evidence>
<evidence type="ECO:0000313" key="3">
    <source>
        <dbReference type="EMBL" id="MRV76818.1"/>
    </source>
</evidence>
<evidence type="ECO:0000259" key="2">
    <source>
        <dbReference type="Pfam" id="PF01051"/>
    </source>
</evidence>
<dbReference type="EMBL" id="WKJJ01000048">
    <property type="protein sequence ID" value="MRV76818.1"/>
    <property type="molecule type" value="Genomic_DNA"/>
</dbReference>
<accession>A0A7X2LX89</accession>
<proteinExistence type="inferred from homology"/>
<reference evidence="3 4" key="1">
    <citation type="submission" date="2019-11" db="EMBL/GenBank/DDBJ databases">
        <title>Novel species isolated from a subtropical stream in China.</title>
        <authorList>
            <person name="Lu H."/>
        </authorList>
    </citation>
    <scope>NUCLEOTIDE SEQUENCE [LARGE SCALE GENOMIC DNA]</scope>
    <source>
        <strain evidence="3 4">FT92W</strain>
    </source>
</reference>
<dbReference type="InterPro" id="IPR036388">
    <property type="entry name" value="WH-like_DNA-bd_sf"/>
</dbReference>
<dbReference type="Pfam" id="PF21205">
    <property type="entry name" value="Rep3_C"/>
    <property type="match status" value="1"/>
</dbReference>
<dbReference type="GO" id="GO:0006270">
    <property type="term" value="P:DNA replication initiation"/>
    <property type="evidence" value="ECO:0007669"/>
    <property type="project" value="InterPro"/>
</dbReference>
<comment type="similarity">
    <text evidence="1">Belongs to the initiator RepB protein family.</text>
</comment>
<gene>
    <name evidence="3" type="ORF">GJ700_34425</name>
</gene>
<dbReference type="AlphaFoldDB" id="A0A7X2LX89"/>
<dbReference type="InterPro" id="IPR036390">
    <property type="entry name" value="WH_DNA-bd_sf"/>
</dbReference>